<feature type="domain" description="RNA 3'-terminal phosphate cyclase insert" evidence="8">
    <location>
        <begin position="187"/>
        <end position="280"/>
    </location>
</feature>
<evidence type="ECO:0000313" key="9">
    <source>
        <dbReference type="EMBL" id="WQH04773.1"/>
    </source>
</evidence>
<keyword evidence="5" id="KW-0067">ATP-binding</keyword>
<organism evidence="9 10">
    <name type="scientific">Duganella zoogloeoides</name>
    <dbReference type="NCBI Taxonomy" id="75659"/>
    <lineage>
        <taxon>Bacteria</taxon>
        <taxon>Pseudomonadati</taxon>
        <taxon>Pseudomonadota</taxon>
        <taxon>Betaproteobacteria</taxon>
        <taxon>Burkholderiales</taxon>
        <taxon>Oxalobacteraceae</taxon>
        <taxon>Telluria group</taxon>
        <taxon>Duganella</taxon>
    </lineage>
</organism>
<evidence type="ECO:0000259" key="7">
    <source>
        <dbReference type="Pfam" id="PF01137"/>
    </source>
</evidence>
<accession>A0ABZ0XZ92</accession>
<dbReference type="EMBL" id="CP140152">
    <property type="protein sequence ID" value="WQH04773.1"/>
    <property type="molecule type" value="Genomic_DNA"/>
</dbReference>
<feature type="domain" description="RNA 3'-terminal phosphate cyclase" evidence="7">
    <location>
        <begin position="15"/>
        <end position="330"/>
    </location>
</feature>
<dbReference type="Proteomes" id="UP001326110">
    <property type="component" value="Chromosome"/>
</dbReference>
<reference evidence="9 10" key="1">
    <citation type="submission" date="2023-11" db="EMBL/GenBank/DDBJ databases">
        <title>MicrobeMod: A computational toolkit for identifying prokaryotic methylation and restriction-modification with nanopore sequencing.</title>
        <authorList>
            <person name="Crits-Christoph A."/>
            <person name="Kang S.C."/>
            <person name="Lee H."/>
            <person name="Ostrov N."/>
        </authorList>
    </citation>
    <scope>NUCLEOTIDE SEQUENCE [LARGE SCALE GENOMIC DNA]</scope>
    <source>
        <strain evidence="9 10">ATCC 25935</strain>
    </source>
</reference>
<keyword evidence="3 5" id="KW-0547">Nucleotide-binding</keyword>
<evidence type="ECO:0000259" key="8">
    <source>
        <dbReference type="Pfam" id="PF05189"/>
    </source>
</evidence>
<comment type="similarity">
    <text evidence="1 5">Belongs to the RNA 3'-terminal cyclase family. Type 1 subfamily.</text>
</comment>
<dbReference type="InterPro" id="IPR013792">
    <property type="entry name" value="RNA3'P_cycl/enolpyr_Trfase_a/b"/>
</dbReference>
<name>A0ABZ0XZ92_9BURK</name>
<dbReference type="PANTHER" id="PTHR11096">
    <property type="entry name" value="RNA 3' TERMINAL PHOSPHATE CYCLASE"/>
    <property type="match status" value="1"/>
</dbReference>
<evidence type="ECO:0000256" key="6">
    <source>
        <dbReference type="NCBIfam" id="TIGR03399"/>
    </source>
</evidence>
<gene>
    <name evidence="5 9" type="primary">rtcA</name>
    <name evidence="9" type="ORF">SR858_00045</name>
</gene>
<feature type="binding site" evidence="5">
    <location>
        <position position="106"/>
    </location>
    <ligand>
        <name>ATP</name>
        <dbReference type="ChEBI" id="CHEBI:30616"/>
    </ligand>
</feature>
<dbReference type="InterPro" id="IPR013791">
    <property type="entry name" value="RNA3'-term_phos_cycl_insert"/>
</dbReference>
<dbReference type="Gene3D" id="3.65.10.20">
    <property type="entry name" value="RNA 3'-terminal phosphate cyclase domain"/>
    <property type="match status" value="1"/>
</dbReference>
<dbReference type="EC" id="6.5.1.4" evidence="5 6"/>
<keyword evidence="5" id="KW-0963">Cytoplasm</keyword>
<dbReference type="PIRSF" id="PIRSF005378">
    <property type="entry name" value="RNA3'_term_phos_cycl_euk"/>
    <property type="match status" value="1"/>
</dbReference>
<sequence length="349" mass="36919">MSMNMGMIELDGAAGEGGGQILRTALSLSMITGQPFRIINIRAGRSRPGLLRQHLVAVLAAARICGADVGDVAVGAQTLAFVPGAIRAGDYAFAIGTAGSSTLVMQTVLPALLFAGQLSRVTVTGGTHNSMAPPSHFLERAYGRVLASMGAEVDFALRRFGFYPAGGGELVATVQPCAGLRALDLTERGTRLHGYAESFVAGVPESVARRELECIGQGMGWSEAQLLCHRLPLEVGPGNVLLLTLEHEHVTEVFAGFGEKMVRAETVAKQTLERARRYIASGAAVSECLADQLMLPMALAGAGSFTTDALSLHALTNAQVIARFLPVRFEFEAMGERRRVRVVPCNQSA</sequence>
<dbReference type="GO" id="GO:0003963">
    <property type="term" value="F:RNA-3'-phosphate cyclase activity"/>
    <property type="evidence" value="ECO:0007669"/>
    <property type="project" value="UniProtKB-EC"/>
</dbReference>
<comment type="function">
    <text evidence="5">Catalyzes the conversion of 3'-phosphate to a 2',3'-cyclic phosphodiester at the end of RNA. The mechanism of action of the enzyme occurs in 3 steps: (A) adenylation of the enzyme by ATP; (B) transfer of adenylate to an RNA-N3'P to produce RNA-N3'PP5'A; (C) and attack of the adjacent 2'-hydroxyl on the 3'-phosphorus in the diester linkage to produce the cyclic end product. The biological role of this enzyme is unknown but it is likely to function in some aspects of cellular RNA processing.</text>
</comment>
<evidence type="ECO:0000256" key="1">
    <source>
        <dbReference type="ARBA" id="ARBA00009206"/>
    </source>
</evidence>
<dbReference type="HAMAP" id="MF_00200">
    <property type="entry name" value="RTC"/>
    <property type="match status" value="1"/>
</dbReference>
<dbReference type="InterPro" id="IPR000228">
    <property type="entry name" value="RNA3'_term_phos_cyc"/>
</dbReference>
<evidence type="ECO:0000256" key="5">
    <source>
        <dbReference type="HAMAP-Rule" id="MF_00200"/>
    </source>
</evidence>
<protein>
    <recommendedName>
        <fullName evidence="5 6">RNA 3'-terminal phosphate cyclase</fullName>
        <shortName evidence="5">RNA cyclase</shortName>
        <shortName evidence="5">RNA-3'-phosphate cyclase</shortName>
        <ecNumber evidence="5 6">6.5.1.4</ecNumber>
    </recommendedName>
</protein>
<dbReference type="NCBIfam" id="NF003246">
    <property type="entry name" value="PRK04204.1-2"/>
    <property type="match status" value="1"/>
</dbReference>
<keyword evidence="2 5" id="KW-0436">Ligase</keyword>
<dbReference type="RefSeq" id="WP_019924962.1">
    <property type="nucleotide sequence ID" value="NZ_CP140152.1"/>
</dbReference>
<evidence type="ECO:0000256" key="4">
    <source>
        <dbReference type="ARBA" id="ARBA00024481"/>
    </source>
</evidence>
<evidence type="ECO:0000256" key="3">
    <source>
        <dbReference type="ARBA" id="ARBA00022741"/>
    </source>
</evidence>
<dbReference type="InterPro" id="IPR037136">
    <property type="entry name" value="RNA3'_phos_cyclase_dom_sf"/>
</dbReference>
<feature type="active site" description="Tele-AMP-histidine intermediate" evidence="5">
    <location>
        <position position="313"/>
    </location>
</feature>
<comment type="catalytic activity">
    <reaction evidence="4 5">
        <text>a 3'-end 3'-phospho-ribonucleotide-RNA + ATP = a 3'-end 2',3'-cyclophospho-ribonucleotide-RNA + AMP + diphosphate</text>
        <dbReference type="Rhea" id="RHEA:23976"/>
        <dbReference type="Rhea" id="RHEA-COMP:10463"/>
        <dbReference type="Rhea" id="RHEA-COMP:10464"/>
        <dbReference type="ChEBI" id="CHEBI:30616"/>
        <dbReference type="ChEBI" id="CHEBI:33019"/>
        <dbReference type="ChEBI" id="CHEBI:83062"/>
        <dbReference type="ChEBI" id="CHEBI:83064"/>
        <dbReference type="ChEBI" id="CHEBI:456215"/>
        <dbReference type="EC" id="6.5.1.4"/>
    </reaction>
</comment>
<dbReference type="SUPFAM" id="SSF55205">
    <property type="entry name" value="EPT/RTPC-like"/>
    <property type="match status" value="2"/>
</dbReference>
<comment type="subcellular location">
    <subcellularLocation>
        <location evidence="5">Cytoplasm</location>
    </subcellularLocation>
</comment>
<dbReference type="InterPro" id="IPR036553">
    <property type="entry name" value="RPTC_insert"/>
</dbReference>
<dbReference type="Pfam" id="PF01137">
    <property type="entry name" value="RTC"/>
    <property type="match status" value="1"/>
</dbReference>
<dbReference type="NCBIfam" id="TIGR03399">
    <property type="entry name" value="RNA_3prim_cycl"/>
    <property type="match status" value="1"/>
</dbReference>
<dbReference type="Gene3D" id="3.30.360.20">
    <property type="entry name" value="RNA 3'-terminal phosphate cyclase, insert domain"/>
    <property type="match status" value="1"/>
</dbReference>
<dbReference type="SUPFAM" id="SSF52913">
    <property type="entry name" value="RNA 3'-terminal phosphate cyclase, RPTC, insert domain"/>
    <property type="match status" value="1"/>
</dbReference>
<comment type="caution">
    <text evidence="5">Lacks conserved residue(s) required for the propagation of feature annotation.</text>
</comment>
<dbReference type="PANTHER" id="PTHR11096:SF0">
    <property type="entry name" value="RNA 3'-TERMINAL PHOSPHATE CYCLASE"/>
    <property type="match status" value="1"/>
</dbReference>
<dbReference type="Pfam" id="PF05189">
    <property type="entry name" value="RTC_insert"/>
    <property type="match status" value="1"/>
</dbReference>
<dbReference type="InterPro" id="IPR023797">
    <property type="entry name" value="RNA3'_phos_cyclase_dom"/>
</dbReference>
<dbReference type="InterPro" id="IPR017770">
    <property type="entry name" value="RNA3'_term_phos_cyc_type_1"/>
</dbReference>
<proteinExistence type="inferred from homology"/>
<dbReference type="NCBIfam" id="NF003247">
    <property type="entry name" value="PRK04204.1-3"/>
    <property type="match status" value="1"/>
</dbReference>
<keyword evidence="10" id="KW-1185">Reference proteome</keyword>
<evidence type="ECO:0000256" key="2">
    <source>
        <dbReference type="ARBA" id="ARBA00022598"/>
    </source>
</evidence>
<evidence type="ECO:0000313" key="10">
    <source>
        <dbReference type="Proteomes" id="UP001326110"/>
    </source>
</evidence>